<reference evidence="4 5" key="1">
    <citation type="submission" date="2021-06" db="EMBL/GenBank/DDBJ databases">
        <authorList>
            <person name="Sun Q."/>
            <person name="Li D."/>
        </authorList>
    </citation>
    <scope>NUCLEOTIDE SEQUENCE [LARGE SCALE GENOMIC DNA]</scope>
    <source>
        <strain evidence="4 5">MSJ-1</strain>
    </source>
</reference>
<name>A0ABS6FEV6_9FIRM</name>
<dbReference type="EMBL" id="JAHLQO010000001">
    <property type="protein sequence ID" value="MBU5668509.1"/>
    <property type="molecule type" value="Genomic_DNA"/>
</dbReference>
<feature type="coiled-coil region" evidence="1">
    <location>
        <begin position="526"/>
        <end position="574"/>
    </location>
</feature>
<gene>
    <name evidence="4" type="ORF">KQI68_01510</name>
</gene>
<keyword evidence="2" id="KW-0732">Signal</keyword>
<evidence type="ECO:0000256" key="2">
    <source>
        <dbReference type="SAM" id="SignalP"/>
    </source>
</evidence>
<dbReference type="Proteomes" id="UP000783742">
    <property type="component" value="Unassembled WGS sequence"/>
</dbReference>
<proteinExistence type="predicted"/>
<keyword evidence="1" id="KW-0175">Coiled coil</keyword>
<feature type="chain" id="PRO_5046229339" evidence="2">
    <location>
        <begin position="23"/>
        <end position="592"/>
    </location>
</feature>
<feature type="signal peptide" evidence="2">
    <location>
        <begin position="1"/>
        <end position="22"/>
    </location>
</feature>
<organism evidence="4 5">
    <name type="scientific">Peptoniphilus ovalis</name>
    <dbReference type="NCBI Taxonomy" id="2841503"/>
    <lineage>
        <taxon>Bacteria</taxon>
        <taxon>Bacillati</taxon>
        <taxon>Bacillota</taxon>
        <taxon>Tissierellia</taxon>
        <taxon>Tissierellales</taxon>
        <taxon>Peptoniphilaceae</taxon>
        <taxon>Peptoniphilus</taxon>
    </lineage>
</organism>
<protein>
    <submittedName>
        <fullName evidence="4">Copper amine oxidase N-terminal domain-containing protein</fullName>
    </submittedName>
</protein>
<dbReference type="InterPro" id="IPR012854">
    <property type="entry name" value="Cu_amine_oxidase-like_N"/>
</dbReference>
<keyword evidence="5" id="KW-1185">Reference proteome</keyword>
<dbReference type="RefSeq" id="WP_216548286.1">
    <property type="nucleotide sequence ID" value="NZ_JAHLQO010000001.1"/>
</dbReference>
<evidence type="ECO:0000313" key="4">
    <source>
        <dbReference type="EMBL" id="MBU5668509.1"/>
    </source>
</evidence>
<dbReference type="PROSITE" id="PS51257">
    <property type="entry name" value="PROKAR_LIPOPROTEIN"/>
    <property type="match status" value="1"/>
</dbReference>
<comment type="caution">
    <text evidence="4">The sequence shown here is derived from an EMBL/GenBank/DDBJ whole genome shotgun (WGS) entry which is preliminary data.</text>
</comment>
<evidence type="ECO:0000313" key="5">
    <source>
        <dbReference type="Proteomes" id="UP000783742"/>
    </source>
</evidence>
<dbReference type="Pfam" id="PF07833">
    <property type="entry name" value="Cu_amine_oxidN1"/>
    <property type="match status" value="1"/>
</dbReference>
<evidence type="ECO:0000256" key="1">
    <source>
        <dbReference type="SAM" id="Coils"/>
    </source>
</evidence>
<feature type="domain" description="Copper amine oxidase-like N-terminal" evidence="3">
    <location>
        <begin position="358"/>
        <end position="454"/>
    </location>
</feature>
<sequence>MKKKIYAIVMLLVAAITLGACSANMTSYMDATTKMASWKGAKVSGNLEYNIEVKDPQTEEQVKINFPIKVTGEQMGQDKAHIVMNMDLKSIKDLLKTEEEKEEAKKLPETMDIEMFVNEGEVIFAKNFFELAGGEKVKDIKEDYISIATDEGANGLSAKAMKYLSSEEFKSDILKLYENSLKDVKPSVDYKVEGNTYTLNASVDEIVDDFIKGSDSVMKNWKDVSEGILKIADKMELPIDNEDKKEFKELDKKIKSEDLKQAASGIKEMLKGSKISEKTTFEDDKCTQELDVTVNVAGFVKVQVKGNVETVKDETVKINFPTSVKKISYEEYIKLIMPEMNGNFLTVRLNAEDITFDDFEALPKIINDRTMISASNFYEKIGAKVEWNEEDKTATITKGEDKVVLTIGKDVATVNGKEVKLDSPATIINDKTYIPARFVSEAFGFKVKYDANDGMPIVDIYNISDEELAKKVEELVKEENYRIIASMKSEMKDEEIEKTLKTVYEGKDLEKLLEAKKELDKNPELLKKYQDELESISDKALDAKEEVVEEKVEAAEEKAESKEEKDIKEKVEQKVGTEAAKTAKILSSVLIK</sequence>
<accession>A0ABS6FEV6</accession>
<evidence type="ECO:0000259" key="3">
    <source>
        <dbReference type="Pfam" id="PF07833"/>
    </source>
</evidence>